<evidence type="ECO:0000259" key="6">
    <source>
        <dbReference type="SMART" id="SM00479"/>
    </source>
</evidence>
<keyword evidence="3" id="KW-0378">Hydrolase</keyword>
<dbReference type="Proteomes" id="UP000310066">
    <property type="component" value="Unassembled WGS sequence"/>
</dbReference>
<feature type="region of interest" description="Disordered" evidence="5">
    <location>
        <begin position="494"/>
        <end position="521"/>
    </location>
</feature>
<feature type="compositionally biased region" description="Polar residues" evidence="5">
    <location>
        <begin position="136"/>
        <end position="155"/>
    </location>
</feature>
<feature type="region of interest" description="Disordered" evidence="5">
    <location>
        <begin position="34"/>
        <end position="167"/>
    </location>
</feature>
<name>A0A4U0UJ56_9PEZI</name>
<sequence length="723" mass="78750">MVFTTTNLFKGINCPQSESCTLTNCIFAHAYKPKSTSRQFESEQQRTATTAESLDNGGGPPLKRRRVTYDKAEDRPPSKADLIRSELTQSRTAAKAAPSSLSDQGVKAPQSLKRSVSPPAKTNTKATSLTTTEANNNSVDSKATSTLDSTSQQKLDLNPRLISNDPAGHAKRSVYLRHLHGEMVRLNTQLVERKDVHFKVGLTLQTHELVQLAVDEEETLAREHGGVYGNVVKNRIGAYRKMKSDEWIAHIKGTPVFAKKQSPSVQRQAASDPPKVIDTGLSPTEEVAVASHLVVDDQKLLAQFGYVPIPPTPEQAAEAAAAVEASWNYEICDRCTSRFQVYPQRNADGLLTSNGDCRHHPNRKIFPQRTKADTGPKEPYYPCCNEAVGSAGCAVTEHHVFKASSPARLAAVMPFCTTPENSHPAKTKRREKVKAVAFDCEMGYTTLGLELIRLTALSWPEGEELADVLVRPFGIVLDLNSRFSGVWPEDMARAIPPPPTSLPPQLDGSADHTPAPPPPGLPIVDSPYKARDLLCSFLTPTTPLIGHAIENDLNVVRLCHPTIIDTVIAFPHPRGLPLRYGLKMLCSKYLGRAIQQGGERGHDSLEDSRATGDLVRVKVGEKWKLLRATGWSFVQGRLVEPEMPGEGRRGSEGELGESLVDKAINGERKRKKRGAGVGAEGEEGGSLASFLERSKVTGAAADGKLSHELSVAYLEDETIGLDK</sequence>
<proteinExistence type="inferred from homology"/>
<dbReference type="InterPro" id="IPR047021">
    <property type="entry name" value="REXO1/3/4-like"/>
</dbReference>
<dbReference type="InterPro" id="IPR034922">
    <property type="entry name" value="REX1-like_exo"/>
</dbReference>
<evidence type="ECO:0000313" key="7">
    <source>
        <dbReference type="EMBL" id="TKA35614.1"/>
    </source>
</evidence>
<dbReference type="SUPFAM" id="SSF53098">
    <property type="entry name" value="Ribonuclease H-like"/>
    <property type="match status" value="1"/>
</dbReference>
<dbReference type="GO" id="GO:0004527">
    <property type="term" value="F:exonuclease activity"/>
    <property type="evidence" value="ECO:0007669"/>
    <property type="project" value="UniProtKB-KW"/>
</dbReference>
<comment type="similarity">
    <text evidence="1">Belongs to the REXO1/REXO3 family.</text>
</comment>
<evidence type="ECO:0000313" key="8">
    <source>
        <dbReference type="Proteomes" id="UP000310066"/>
    </source>
</evidence>
<dbReference type="Gene3D" id="3.30.420.10">
    <property type="entry name" value="Ribonuclease H-like superfamily/Ribonuclease H"/>
    <property type="match status" value="1"/>
</dbReference>
<feature type="compositionally biased region" description="Low complexity" evidence="5">
    <location>
        <begin position="120"/>
        <end position="135"/>
    </location>
</feature>
<dbReference type="InterPro" id="IPR036397">
    <property type="entry name" value="RNaseH_sf"/>
</dbReference>
<dbReference type="STRING" id="329885.A0A4U0UJ56"/>
<keyword evidence="4" id="KW-0269">Exonuclease</keyword>
<evidence type="ECO:0000256" key="4">
    <source>
        <dbReference type="ARBA" id="ARBA00022839"/>
    </source>
</evidence>
<dbReference type="AlphaFoldDB" id="A0A4U0UJ56"/>
<protein>
    <recommendedName>
        <fullName evidence="6">Exonuclease domain-containing protein</fullName>
    </recommendedName>
</protein>
<dbReference type="InterPro" id="IPR013520">
    <property type="entry name" value="Ribonucl_H"/>
</dbReference>
<evidence type="ECO:0000256" key="1">
    <source>
        <dbReference type="ARBA" id="ARBA00006357"/>
    </source>
</evidence>
<dbReference type="InterPro" id="IPR012337">
    <property type="entry name" value="RNaseH-like_sf"/>
</dbReference>
<gene>
    <name evidence="7" type="ORF">B0A54_12582</name>
</gene>
<organism evidence="7 8">
    <name type="scientific">Friedmanniomyces endolithicus</name>
    <dbReference type="NCBI Taxonomy" id="329885"/>
    <lineage>
        <taxon>Eukaryota</taxon>
        <taxon>Fungi</taxon>
        <taxon>Dikarya</taxon>
        <taxon>Ascomycota</taxon>
        <taxon>Pezizomycotina</taxon>
        <taxon>Dothideomycetes</taxon>
        <taxon>Dothideomycetidae</taxon>
        <taxon>Mycosphaerellales</taxon>
        <taxon>Teratosphaeriaceae</taxon>
        <taxon>Friedmanniomyces</taxon>
    </lineage>
</organism>
<dbReference type="CDD" id="cd06145">
    <property type="entry name" value="REX1_like"/>
    <property type="match status" value="1"/>
</dbReference>
<feature type="domain" description="Exonuclease" evidence="6">
    <location>
        <begin position="434"/>
        <end position="624"/>
    </location>
</feature>
<dbReference type="GO" id="GO:0003676">
    <property type="term" value="F:nucleic acid binding"/>
    <property type="evidence" value="ECO:0007669"/>
    <property type="project" value="InterPro"/>
</dbReference>
<evidence type="ECO:0000256" key="5">
    <source>
        <dbReference type="SAM" id="MobiDB-lite"/>
    </source>
</evidence>
<dbReference type="EMBL" id="NAJP01000067">
    <property type="protein sequence ID" value="TKA35614.1"/>
    <property type="molecule type" value="Genomic_DNA"/>
</dbReference>
<evidence type="ECO:0000256" key="2">
    <source>
        <dbReference type="ARBA" id="ARBA00022722"/>
    </source>
</evidence>
<feature type="region of interest" description="Disordered" evidence="5">
    <location>
        <begin position="641"/>
        <end position="689"/>
    </location>
</feature>
<dbReference type="OrthoDB" id="3996471at2759"/>
<dbReference type="PANTHER" id="PTHR12801:SF112">
    <property type="entry name" value="RNA EXONUCLEASE 3"/>
    <property type="match status" value="1"/>
</dbReference>
<dbReference type="PANTHER" id="PTHR12801">
    <property type="entry name" value="RNA EXONUCLEASE REXO1 / RECO3 FAMILY MEMBER-RELATED"/>
    <property type="match status" value="1"/>
</dbReference>
<reference evidence="7 8" key="1">
    <citation type="submission" date="2017-03" db="EMBL/GenBank/DDBJ databases">
        <title>Genomes of endolithic fungi from Antarctica.</title>
        <authorList>
            <person name="Coleine C."/>
            <person name="Masonjones S."/>
            <person name="Stajich J.E."/>
        </authorList>
    </citation>
    <scope>NUCLEOTIDE SEQUENCE [LARGE SCALE GENOMIC DNA]</scope>
    <source>
        <strain evidence="7 8">CCFEE 5311</strain>
    </source>
</reference>
<dbReference type="SMART" id="SM00479">
    <property type="entry name" value="EXOIII"/>
    <property type="match status" value="1"/>
</dbReference>
<evidence type="ECO:0000256" key="3">
    <source>
        <dbReference type="ARBA" id="ARBA00022801"/>
    </source>
</evidence>
<accession>A0A4U0UJ56</accession>
<keyword evidence="2" id="KW-0540">Nuclease</keyword>
<feature type="compositionally biased region" description="Basic and acidic residues" evidence="5">
    <location>
        <begin position="67"/>
        <end position="84"/>
    </location>
</feature>
<comment type="caution">
    <text evidence="7">The sequence shown here is derived from an EMBL/GenBank/DDBJ whole genome shotgun (WGS) entry which is preliminary data.</text>
</comment>
<dbReference type="GO" id="GO:0005634">
    <property type="term" value="C:nucleus"/>
    <property type="evidence" value="ECO:0007669"/>
    <property type="project" value="TreeGrafter"/>
</dbReference>